<evidence type="ECO:0000313" key="7">
    <source>
        <dbReference type="Proteomes" id="UP000000269"/>
    </source>
</evidence>
<dbReference type="EMBL" id="CP000853">
    <property type="protein sequence ID" value="ABW17817.1"/>
    <property type="molecule type" value="Genomic_DNA"/>
</dbReference>
<dbReference type="AlphaFoldDB" id="A8ML00"/>
<dbReference type="PANTHER" id="PTHR35529">
    <property type="entry name" value="MANGANESE EFFLUX PUMP MNTP-RELATED"/>
    <property type="match status" value="1"/>
</dbReference>
<feature type="transmembrane region" description="Helical" evidence="5">
    <location>
        <begin position="156"/>
        <end position="176"/>
    </location>
</feature>
<feature type="transmembrane region" description="Helical" evidence="5">
    <location>
        <begin position="65"/>
        <end position="85"/>
    </location>
</feature>
<evidence type="ECO:0000256" key="3">
    <source>
        <dbReference type="ARBA" id="ARBA00022989"/>
    </source>
</evidence>
<keyword evidence="7" id="KW-1185">Reference proteome</keyword>
<gene>
    <name evidence="6" type="ordered locus">Clos_0254</name>
</gene>
<protein>
    <submittedName>
        <fullName evidence="6">Sporulation protein YtaF</fullName>
    </submittedName>
</protein>
<name>A8ML00_ALKOO</name>
<feature type="transmembrane region" description="Helical" evidence="5">
    <location>
        <begin position="130"/>
        <end position="149"/>
    </location>
</feature>
<dbReference type="RefSeq" id="WP_012158132.1">
    <property type="nucleotide sequence ID" value="NC_009922.1"/>
</dbReference>
<dbReference type="STRING" id="350688.Clos_0254"/>
<dbReference type="HOGENOM" id="CLU_094526_1_0_9"/>
<accession>A8ML00</accession>
<dbReference type="Proteomes" id="UP000000269">
    <property type="component" value="Chromosome"/>
</dbReference>
<feature type="transmembrane region" description="Helical" evidence="5">
    <location>
        <begin position="6"/>
        <end position="24"/>
    </location>
</feature>
<evidence type="ECO:0000256" key="4">
    <source>
        <dbReference type="ARBA" id="ARBA00023136"/>
    </source>
</evidence>
<keyword evidence="4 5" id="KW-0472">Membrane</keyword>
<dbReference type="PANTHER" id="PTHR35529:SF2">
    <property type="entry name" value="SPORULATION PROTEIN YTAF-RELATED"/>
    <property type="match status" value="1"/>
</dbReference>
<evidence type="ECO:0000313" key="6">
    <source>
        <dbReference type="EMBL" id="ABW17817.1"/>
    </source>
</evidence>
<dbReference type="InterPro" id="IPR003810">
    <property type="entry name" value="Mntp/YtaF"/>
</dbReference>
<dbReference type="KEGG" id="aoe:Clos_0254"/>
<dbReference type="OrthoDB" id="1650809at2"/>
<evidence type="ECO:0000256" key="5">
    <source>
        <dbReference type="SAM" id="Phobius"/>
    </source>
</evidence>
<feature type="transmembrane region" description="Helical" evidence="5">
    <location>
        <begin position="97"/>
        <end position="118"/>
    </location>
</feature>
<keyword evidence="1" id="KW-1003">Cell membrane</keyword>
<reference evidence="7" key="1">
    <citation type="submission" date="2007-10" db="EMBL/GenBank/DDBJ databases">
        <title>Complete genome of Alkaliphilus oremlandii OhILAs.</title>
        <authorList>
            <person name="Copeland A."/>
            <person name="Lucas S."/>
            <person name="Lapidus A."/>
            <person name="Barry K."/>
            <person name="Detter J.C."/>
            <person name="Glavina del Rio T."/>
            <person name="Hammon N."/>
            <person name="Israni S."/>
            <person name="Dalin E."/>
            <person name="Tice H."/>
            <person name="Pitluck S."/>
            <person name="Chain P."/>
            <person name="Malfatti S."/>
            <person name="Shin M."/>
            <person name="Vergez L."/>
            <person name="Schmutz J."/>
            <person name="Larimer F."/>
            <person name="Land M."/>
            <person name="Hauser L."/>
            <person name="Kyrpides N."/>
            <person name="Mikhailova N."/>
            <person name="Stolz J.F."/>
            <person name="Dawson A."/>
            <person name="Fisher E."/>
            <person name="Crable B."/>
            <person name="Perera E."/>
            <person name="Lisak J."/>
            <person name="Ranganathan M."/>
            <person name="Basu P."/>
            <person name="Richardson P."/>
        </authorList>
    </citation>
    <scope>NUCLEOTIDE SEQUENCE [LARGE SCALE GENOMIC DNA]</scope>
    <source>
        <strain evidence="7">OhILAs</strain>
    </source>
</reference>
<dbReference type="eggNOG" id="COG1971">
    <property type="taxonomic scope" value="Bacteria"/>
</dbReference>
<evidence type="ECO:0000256" key="1">
    <source>
        <dbReference type="ARBA" id="ARBA00022475"/>
    </source>
</evidence>
<keyword evidence="3 5" id="KW-1133">Transmembrane helix</keyword>
<dbReference type="Pfam" id="PF02659">
    <property type="entry name" value="Mntp"/>
    <property type="match status" value="1"/>
</dbReference>
<feature type="transmembrane region" description="Helical" evidence="5">
    <location>
        <begin position="33"/>
        <end position="53"/>
    </location>
</feature>
<keyword evidence="2 5" id="KW-0812">Transmembrane</keyword>
<organism evidence="6 7">
    <name type="scientific">Alkaliphilus oremlandii (strain OhILAs)</name>
    <name type="common">Clostridium oremlandii (strain OhILAs)</name>
    <dbReference type="NCBI Taxonomy" id="350688"/>
    <lineage>
        <taxon>Bacteria</taxon>
        <taxon>Bacillati</taxon>
        <taxon>Bacillota</taxon>
        <taxon>Clostridia</taxon>
        <taxon>Peptostreptococcales</taxon>
        <taxon>Natronincolaceae</taxon>
        <taxon>Alkaliphilus</taxon>
    </lineage>
</organism>
<sequence length="207" mass="22891">MTEIILITLAICIDSFVLGITYGIKKIRISKMAVFIINLVNIVVLGVSIYFASVMRQYISQHTSSLISCLILVGLGIFFMLEGFIKYKIETTNDCRLAKFYIPKLGIIIDIALDYTKADLDFSGNLDLKGALYLGFVLSIDALGIGFGLSLGGINYLYFLPLVLFSNIISILYGQYLGTKITHYNSSLKTSLLPGSILIFSGLLKWL</sequence>
<evidence type="ECO:0000256" key="2">
    <source>
        <dbReference type="ARBA" id="ARBA00022692"/>
    </source>
</evidence>
<proteinExistence type="predicted"/>